<dbReference type="InterPro" id="IPR036388">
    <property type="entry name" value="WH-like_DNA-bd_sf"/>
</dbReference>
<evidence type="ECO:0000259" key="1">
    <source>
        <dbReference type="Pfam" id="PF08223"/>
    </source>
</evidence>
<sequence length="330" mass="36970">MSIISLEFRTIVVVLNERWLPSGCAAGVYVDDKVEIPTRVLVESMVREDATIDAAELYAVANTLGMTDQQVRLHIRRLVADGQLTQDGRGRRATLRAGAALCSSIEPNIEFIRYMYDQDRGAEPWDGTWHLVAFAIPEAERRARDAVRDGIVHLGGAAIQSGLYVSPNPWEPYVEDLATELGIGAYLTYFTTVNLRTSGLDSPREVAARLWPLDQIAARHARLLRIAQSRLDRITGPRALTQPEMLTVLVELGAEFTRAMDSDPLLPPELLPQPWPGTRARALVAECWSHLMNQGTSPTRPRVFRLYRDVVRYVTEDVHRGSAEFDTARR</sequence>
<dbReference type="Gene3D" id="1.10.10.10">
    <property type="entry name" value="Winged helix-like DNA-binding domain superfamily/Winged helix DNA-binding domain"/>
    <property type="match status" value="1"/>
</dbReference>
<proteinExistence type="predicted"/>
<evidence type="ECO:0000313" key="3">
    <source>
        <dbReference type="EMBL" id="MBF6301498.1"/>
    </source>
</evidence>
<dbReference type="InterPro" id="IPR048846">
    <property type="entry name" value="PaaX-like_central"/>
</dbReference>
<gene>
    <name evidence="3" type="ORF">IU459_28755</name>
</gene>
<evidence type="ECO:0000259" key="2">
    <source>
        <dbReference type="Pfam" id="PF20803"/>
    </source>
</evidence>
<name>A0ABS0D323_9NOCA</name>
<feature type="domain" description="Transcriptional repressor PaaX-like central Cas2-like" evidence="2">
    <location>
        <begin position="123"/>
        <end position="194"/>
    </location>
</feature>
<dbReference type="PANTHER" id="PTHR30319:SF1">
    <property type="entry name" value="TRANSCRIPTIONAL REPRESSOR PAAX"/>
    <property type="match status" value="1"/>
</dbReference>
<dbReference type="Proteomes" id="UP000702209">
    <property type="component" value="Unassembled WGS sequence"/>
</dbReference>
<evidence type="ECO:0000313" key="4">
    <source>
        <dbReference type="Proteomes" id="UP000702209"/>
    </source>
</evidence>
<protein>
    <submittedName>
        <fullName evidence="3">Transcriptional regulator</fullName>
    </submittedName>
</protein>
<dbReference type="Gene3D" id="3.30.70.2650">
    <property type="match status" value="1"/>
</dbReference>
<feature type="domain" description="Transcriptional repressor PaaX-like C-terminal" evidence="1">
    <location>
        <begin position="211"/>
        <end position="295"/>
    </location>
</feature>
<reference evidence="3 4" key="1">
    <citation type="submission" date="2020-10" db="EMBL/GenBank/DDBJ databases">
        <title>Identification of Nocardia species via Next-generation sequencing and recognition of intraspecies genetic diversity.</title>
        <authorList>
            <person name="Li P."/>
            <person name="Li P."/>
            <person name="Lu B."/>
        </authorList>
    </citation>
    <scope>NUCLEOTIDE SEQUENCE [LARGE SCALE GENOMIC DNA]</scope>
    <source>
        <strain evidence="3 4">BJ06-0157</strain>
    </source>
</reference>
<dbReference type="Pfam" id="PF08223">
    <property type="entry name" value="PaaX_C"/>
    <property type="match status" value="1"/>
</dbReference>
<comment type="caution">
    <text evidence="3">The sequence shown here is derived from an EMBL/GenBank/DDBJ whole genome shotgun (WGS) entry which is preliminary data.</text>
</comment>
<keyword evidence="4" id="KW-1185">Reference proteome</keyword>
<dbReference type="EMBL" id="JADLQX010000028">
    <property type="protein sequence ID" value="MBF6301498.1"/>
    <property type="molecule type" value="Genomic_DNA"/>
</dbReference>
<dbReference type="Gene3D" id="1.20.58.1460">
    <property type="match status" value="1"/>
</dbReference>
<organism evidence="3 4">
    <name type="scientific">Nocardia amamiensis</name>
    <dbReference type="NCBI Taxonomy" id="404578"/>
    <lineage>
        <taxon>Bacteria</taxon>
        <taxon>Bacillati</taxon>
        <taxon>Actinomycetota</taxon>
        <taxon>Actinomycetes</taxon>
        <taxon>Mycobacteriales</taxon>
        <taxon>Nocardiaceae</taxon>
        <taxon>Nocardia</taxon>
    </lineage>
</organism>
<dbReference type="PANTHER" id="PTHR30319">
    <property type="entry name" value="PHENYLACETIC ACID REGULATOR-RELATED TRANSCRIPTIONAL REPRESSOR"/>
    <property type="match status" value="1"/>
</dbReference>
<dbReference type="Pfam" id="PF20803">
    <property type="entry name" value="PaaX_M"/>
    <property type="match status" value="1"/>
</dbReference>
<accession>A0ABS0D323</accession>
<dbReference type="InterPro" id="IPR013225">
    <property type="entry name" value="PaaX_C"/>
</dbReference>